<dbReference type="Proteomes" id="UP000252517">
    <property type="component" value="Unassembled WGS sequence"/>
</dbReference>
<dbReference type="AlphaFoldDB" id="A0A367X0M2"/>
<proteinExistence type="predicted"/>
<protein>
    <submittedName>
        <fullName evidence="1">Uncharacterized protein</fullName>
    </submittedName>
</protein>
<organism evidence="1 2">
    <name type="scientific">Thalassospira profundimaris</name>
    <dbReference type="NCBI Taxonomy" id="502049"/>
    <lineage>
        <taxon>Bacteria</taxon>
        <taxon>Pseudomonadati</taxon>
        <taxon>Pseudomonadota</taxon>
        <taxon>Alphaproteobacteria</taxon>
        <taxon>Rhodospirillales</taxon>
        <taxon>Thalassospiraceae</taxon>
        <taxon>Thalassospira</taxon>
    </lineage>
</organism>
<evidence type="ECO:0000313" key="2">
    <source>
        <dbReference type="Proteomes" id="UP000252517"/>
    </source>
</evidence>
<accession>A0A367X0M2</accession>
<sequence length="405" mass="44681">MPSLWFAVVSYVSCRWCRVQLQRGLLLAVSAWTVPVFAWADTVPGTLPSPDRGKTPPGLESSAVGTEKSLNAQHTDWRCGIGPAQQADMLPDYAVEDMAPPSDIDALHITLRARSEREIFSDGVWSAAFRLADIAIVPGQETAALAYLRQHYRDIVRVIPLPMGPMDGRGRMGVDDADALGRDPRQPAYFMLRDGSVLQQHLVWQGMAMVAPGMDADQPVGFYTDDRSDNETHMAQPLPSLPPSHLRQQAERKTVSRQAVITALVVTEENARLAQRGIWRREGQYRRGQAENVTPAHFYFVALKGNDPRGEAPFAADGIGSFAVVEGRLRSVEIQKYRAYLNFGKDWRKDFTIALDQDQMAAIAASGFGLAGWVGQRILVRGMIENRGGPYIAPLNLVSLCVAKQ</sequence>
<name>A0A367X0M2_9PROT</name>
<evidence type="ECO:0000313" key="1">
    <source>
        <dbReference type="EMBL" id="RCK47029.1"/>
    </source>
</evidence>
<gene>
    <name evidence="1" type="ORF">TH25_16050</name>
</gene>
<comment type="caution">
    <text evidence="1">The sequence shown here is derived from an EMBL/GenBank/DDBJ whole genome shotgun (WGS) entry which is preliminary data.</text>
</comment>
<dbReference type="EMBL" id="JPWH01000013">
    <property type="protein sequence ID" value="RCK47029.1"/>
    <property type="molecule type" value="Genomic_DNA"/>
</dbReference>
<reference evidence="1 2" key="1">
    <citation type="submission" date="2014-07" db="EMBL/GenBank/DDBJ databases">
        <title>Draft genome sequence of Thalassospira profundimaris S25-3-2.</title>
        <authorList>
            <person name="Lai Q."/>
            <person name="Shao Z."/>
        </authorList>
    </citation>
    <scope>NUCLEOTIDE SEQUENCE [LARGE SCALE GENOMIC DNA]</scope>
    <source>
        <strain evidence="1 2">S25-3-2</strain>
    </source>
</reference>